<accession>A0A6C0C952</accession>
<proteinExistence type="predicted"/>
<evidence type="ECO:0000313" key="2">
    <source>
        <dbReference type="EMBL" id="QHT00897.1"/>
    </source>
</evidence>
<dbReference type="EMBL" id="MN739360">
    <property type="protein sequence ID" value="QHT00897.1"/>
    <property type="molecule type" value="Genomic_DNA"/>
</dbReference>
<sequence>MVELCVASVVAADLLFDQLAKKIMVVMYIKLFKFGAVPVILHVLNVMGKVNYLADRVNLSI</sequence>
<dbReference type="AlphaFoldDB" id="A0A6C0C952"/>
<name>A0A6C0C952_9ZZZZ</name>
<evidence type="ECO:0000256" key="1">
    <source>
        <dbReference type="SAM" id="Phobius"/>
    </source>
</evidence>
<organism evidence="2">
    <name type="scientific">viral metagenome</name>
    <dbReference type="NCBI Taxonomy" id="1070528"/>
    <lineage>
        <taxon>unclassified sequences</taxon>
        <taxon>metagenomes</taxon>
        <taxon>organismal metagenomes</taxon>
    </lineage>
</organism>
<reference evidence="2" key="1">
    <citation type="journal article" date="2020" name="Nature">
        <title>Giant virus diversity and host interactions through global metagenomics.</title>
        <authorList>
            <person name="Schulz F."/>
            <person name="Roux S."/>
            <person name="Paez-Espino D."/>
            <person name="Jungbluth S."/>
            <person name="Walsh D.A."/>
            <person name="Denef V.J."/>
            <person name="McMahon K.D."/>
            <person name="Konstantinidis K.T."/>
            <person name="Eloe-Fadrosh E.A."/>
            <person name="Kyrpides N.C."/>
            <person name="Woyke T."/>
        </authorList>
    </citation>
    <scope>NUCLEOTIDE SEQUENCE</scope>
    <source>
        <strain evidence="2">GVMAG-M-3300020192-26</strain>
    </source>
</reference>
<keyword evidence="1" id="KW-1133">Transmembrane helix</keyword>
<feature type="transmembrane region" description="Helical" evidence="1">
    <location>
        <begin position="23"/>
        <end position="44"/>
    </location>
</feature>
<keyword evidence="1" id="KW-0472">Membrane</keyword>
<keyword evidence="1" id="KW-0812">Transmembrane</keyword>
<protein>
    <submittedName>
        <fullName evidence="2">Uncharacterized protein</fullName>
    </submittedName>
</protein>